<dbReference type="Proteomes" id="UP000014254">
    <property type="component" value="Unassembled WGS sequence"/>
</dbReference>
<sequence>SFDSLSVEVLLLIFHPIDSVKQLFPCRQACKRCKDSAESFMFCKPPLITESNTLLLQTHLLNKPFRAKSIKTLRLHLDSGINTTTQLIHLVL</sequence>
<dbReference type="VEuPathDB" id="FungiDB:HMPREF1544_08535"/>
<keyword evidence="2" id="KW-1185">Reference proteome</keyword>
<dbReference type="InParanoid" id="S2J3L7"/>
<proteinExistence type="predicted"/>
<name>S2J3L7_MUCC1</name>
<feature type="non-terminal residue" evidence="1">
    <location>
        <position position="1"/>
    </location>
</feature>
<evidence type="ECO:0008006" key="3">
    <source>
        <dbReference type="Google" id="ProtNLM"/>
    </source>
</evidence>
<reference evidence="2" key="1">
    <citation type="submission" date="2013-05" db="EMBL/GenBank/DDBJ databases">
        <title>The Genome sequence of Mucor circinelloides f. circinelloides 1006PhL.</title>
        <authorList>
            <consortium name="The Broad Institute Genomics Platform"/>
            <person name="Cuomo C."/>
            <person name="Earl A."/>
            <person name="Findley K."/>
            <person name="Lee S.C."/>
            <person name="Walker B."/>
            <person name="Young S."/>
            <person name="Zeng Q."/>
            <person name="Gargeya S."/>
            <person name="Fitzgerald M."/>
            <person name="Haas B."/>
            <person name="Abouelleil A."/>
            <person name="Allen A.W."/>
            <person name="Alvarado L."/>
            <person name="Arachchi H.M."/>
            <person name="Berlin A.M."/>
            <person name="Chapman S.B."/>
            <person name="Gainer-Dewar J."/>
            <person name="Goldberg J."/>
            <person name="Griggs A."/>
            <person name="Gujja S."/>
            <person name="Hansen M."/>
            <person name="Howarth C."/>
            <person name="Imamovic A."/>
            <person name="Ireland A."/>
            <person name="Larimer J."/>
            <person name="McCowan C."/>
            <person name="Murphy C."/>
            <person name="Pearson M."/>
            <person name="Poon T.W."/>
            <person name="Priest M."/>
            <person name="Roberts A."/>
            <person name="Saif S."/>
            <person name="Shea T."/>
            <person name="Sisk P."/>
            <person name="Sykes S."/>
            <person name="Wortman J."/>
            <person name="Nusbaum C."/>
            <person name="Birren B."/>
        </authorList>
    </citation>
    <scope>NUCLEOTIDE SEQUENCE [LARGE SCALE GENOMIC DNA]</scope>
    <source>
        <strain evidence="2">1006PhL</strain>
    </source>
</reference>
<gene>
    <name evidence="1" type="ORF">HMPREF1544_08535</name>
</gene>
<dbReference type="EMBL" id="KE124031">
    <property type="protein sequence ID" value="EPB84736.1"/>
    <property type="molecule type" value="Genomic_DNA"/>
</dbReference>
<organism evidence="1 2">
    <name type="scientific">Mucor circinelloides f. circinelloides (strain 1006PhL)</name>
    <name type="common">Mucormycosis agent</name>
    <name type="synonym">Calyptromyces circinelloides</name>
    <dbReference type="NCBI Taxonomy" id="1220926"/>
    <lineage>
        <taxon>Eukaryota</taxon>
        <taxon>Fungi</taxon>
        <taxon>Fungi incertae sedis</taxon>
        <taxon>Mucoromycota</taxon>
        <taxon>Mucoromycotina</taxon>
        <taxon>Mucoromycetes</taxon>
        <taxon>Mucorales</taxon>
        <taxon>Mucorineae</taxon>
        <taxon>Mucoraceae</taxon>
        <taxon>Mucor</taxon>
    </lineage>
</organism>
<evidence type="ECO:0000313" key="2">
    <source>
        <dbReference type="Proteomes" id="UP000014254"/>
    </source>
</evidence>
<evidence type="ECO:0000313" key="1">
    <source>
        <dbReference type="EMBL" id="EPB84736.1"/>
    </source>
</evidence>
<accession>S2J3L7</accession>
<dbReference type="AlphaFoldDB" id="S2J3L7"/>
<feature type="non-terminal residue" evidence="1">
    <location>
        <position position="92"/>
    </location>
</feature>
<protein>
    <recommendedName>
        <fullName evidence="3">F-box domain-containing protein</fullName>
    </recommendedName>
</protein>